<comment type="caution">
    <text evidence="3">The sequence shown here is derived from an EMBL/GenBank/DDBJ whole genome shotgun (WGS) entry which is preliminary data.</text>
</comment>
<feature type="compositionally biased region" description="Basic and acidic residues" evidence="1">
    <location>
        <begin position="411"/>
        <end position="422"/>
    </location>
</feature>
<dbReference type="PANTHER" id="PTHR16861:SF4">
    <property type="entry name" value="SH3 DOMAIN PROTEIN (AFU_ORTHOLOGUE AFUA_1G13610)"/>
    <property type="match status" value="1"/>
</dbReference>
<protein>
    <submittedName>
        <fullName evidence="3">Uncharacterized protein</fullName>
    </submittedName>
</protein>
<gene>
    <name evidence="3" type="ORF">BG011_005759</name>
</gene>
<evidence type="ECO:0000256" key="2">
    <source>
        <dbReference type="SAM" id="Phobius"/>
    </source>
</evidence>
<feature type="compositionally biased region" description="Polar residues" evidence="1">
    <location>
        <begin position="164"/>
        <end position="173"/>
    </location>
</feature>
<proteinExistence type="predicted"/>
<evidence type="ECO:0000256" key="1">
    <source>
        <dbReference type="SAM" id="MobiDB-lite"/>
    </source>
</evidence>
<keyword evidence="2" id="KW-0812">Transmembrane</keyword>
<organism evidence="3 4">
    <name type="scientific">Mortierella polycephala</name>
    <dbReference type="NCBI Taxonomy" id="41804"/>
    <lineage>
        <taxon>Eukaryota</taxon>
        <taxon>Fungi</taxon>
        <taxon>Fungi incertae sedis</taxon>
        <taxon>Mucoromycota</taxon>
        <taxon>Mortierellomycotina</taxon>
        <taxon>Mortierellomycetes</taxon>
        <taxon>Mortierellales</taxon>
        <taxon>Mortierellaceae</taxon>
        <taxon>Mortierella</taxon>
    </lineage>
</organism>
<feature type="region of interest" description="Disordered" evidence="1">
    <location>
        <begin position="151"/>
        <end position="178"/>
    </location>
</feature>
<feature type="region of interest" description="Disordered" evidence="1">
    <location>
        <begin position="306"/>
        <end position="344"/>
    </location>
</feature>
<feature type="transmembrane region" description="Helical" evidence="2">
    <location>
        <begin position="183"/>
        <end position="209"/>
    </location>
</feature>
<keyword evidence="2" id="KW-1133">Transmembrane helix</keyword>
<dbReference type="EMBL" id="JAAAJA010000401">
    <property type="protein sequence ID" value="KAG0254478.1"/>
    <property type="molecule type" value="Genomic_DNA"/>
</dbReference>
<dbReference type="AlphaFoldDB" id="A0A9P6PX07"/>
<reference evidence="3" key="1">
    <citation type="journal article" date="2020" name="Fungal Divers.">
        <title>Resolving the Mortierellaceae phylogeny through synthesis of multi-gene phylogenetics and phylogenomics.</title>
        <authorList>
            <person name="Vandepol N."/>
            <person name="Liber J."/>
            <person name="Desiro A."/>
            <person name="Na H."/>
            <person name="Kennedy M."/>
            <person name="Barry K."/>
            <person name="Grigoriev I.V."/>
            <person name="Miller A.N."/>
            <person name="O'Donnell K."/>
            <person name="Stajich J.E."/>
            <person name="Bonito G."/>
        </authorList>
    </citation>
    <scope>NUCLEOTIDE SEQUENCE</scope>
    <source>
        <strain evidence="3">KOD948</strain>
    </source>
</reference>
<feature type="compositionally biased region" description="Polar residues" evidence="1">
    <location>
        <begin position="459"/>
        <end position="477"/>
    </location>
</feature>
<sequence>MALLPQYVLSSCCYSFTSEPHHHKSSRSHTSPSFALSITTSSQYAVNTPGSVYEALITFPETYVLSKIPSGCVSVPPNVVNCTSSGTDQLVADFKRIIVADGSQPKLESVLVHGETCTSQSSCPTLNPTTVESEPELPPSPLIRSAKTAVHPDNATISEPPKTPSTLEFSTEPVSEDNGPSKWSAGLIAGITVAIAAAVLFLLACLYFLRRNKKRNRSVLPLSRGASDNHVFRNGSALYAAYQGKPPVYEACTKDAPQLPPIYSAAEGAMIPEKSVFGMTLVGIPETAESEDSKVDYLRNEKDQVEYISEREEDASCTDLVGHGPTDRQSQSEPSSPHSSAHWRRSWTAATAGMTSRLHRAVSATLLLQKESSSRRSSRDQDQDNASIRSEPNFVRPAKSIHRPLSRQILGRKDVYPDHDQGITRSKSAMSNLGRAPMPPARSLSRASRRGYSQPVEFHSQNETASNQQAVGSTDLSDASHAPELYGYV</sequence>
<dbReference type="Proteomes" id="UP000726737">
    <property type="component" value="Unassembled WGS sequence"/>
</dbReference>
<evidence type="ECO:0000313" key="3">
    <source>
        <dbReference type="EMBL" id="KAG0254478.1"/>
    </source>
</evidence>
<keyword evidence="4" id="KW-1185">Reference proteome</keyword>
<evidence type="ECO:0000313" key="4">
    <source>
        <dbReference type="Proteomes" id="UP000726737"/>
    </source>
</evidence>
<feature type="compositionally biased region" description="Basic and acidic residues" evidence="1">
    <location>
        <begin position="372"/>
        <end position="382"/>
    </location>
</feature>
<dbReference type="PANTHER" id="PTHR16861">
    <property type="entry name" value="GLYCOPROTEIN 38"/>
    <property type="match status" value="1"/>
</dbReference>
<name>A0A9P6PX07_9FUNG</name>
<feature type="region of interest" description="Disordered" evidence="1">
    <location>
        <begin position="368"/>
        <end position="489"/>
    </location>
</feature>
<feature type="compositionally biased region" description="Low complexity" evidence="1">
    <location>
        <begin position="329"/>
        <end position="340"/>
    </location>
</feature>
<dbReference type="OrthoDB" id="2437320at2759"/>
<keyword evidence="2" id="KW-0472">Membrane</keyword>
<accession>A0A9P6PX07</accession>